<evidence type="ECO:0000313" key="2">
    <source>
        <dbReference type="Proteomes" id="UP001454036"/>
    </source>
</evidence>
<comment type="caution">
    <text evidence="1">The sequence shown here is derived from an EMBL/GenBank/DDBJ whole genome shotgun (WGS) entry which is preliminary data.</text>
</comment>
<reference evidence="1 2" key="1">
    <citation type="submission" date="2024-01" db="EMBL/GenBank/DDBJ databases">
        <title>The complete chloroplast genome sequence of Lithospermum erythrorhizon: insights into the phylogenetic relationship among Boraginaceae species and the maternal lineages of purple gromwells.</title>
        <authorList>
            <person name="Okada T."/>
            <person name="Watanabe K."/>
        </authorList>
    </citation>
    <scope>NUCLEOTIDE SEQUENCE [LARGE SCALE GENOMIC DNA]</scope>
</reference>
<proteinExistence type="predicted"/>
<gene>
    <name evidence="1" type="ORF">LIER_41487</name>
</gene>
<sequence length="122" mass="13996">MVEAGEDEAGNVGDQFMEENNIIYDNHEDVNLDFAAFMREDNFGEDHEPNKDAEMEDVNYKTYIEIDGDAVYNDEEETMEDLRPVLNDIGLLPEERFENSDQLNELCGEEDDSADEVFLSTV</sequence>
<keyword evidence="2" id="KW-1185">Reference proteome</keyword>
<dbReference type="AlphaFoldDB" id="A0AAV3RE19"/>
<dbReference type="EMBL" id="BAABME010026069">
    <property type="protein sequence ID" value="GAA0173237.1"/>
    <property type="molecule type" value="Genomic_DNA"/>
</dbReference>
<accession>A0AAV3RE19</accession>
<dbReference type="Proteomes" id="UP001454036">
    <property type="component" value="Unassembled WGS sequence"/>
</dbReference>
<name>A0AAV3RE19_LITER</name>
<protein>
    <submittedName>
        <fullName evidence="1">Uncharacterized protein</fullName>
    </submittedName>
</protein>
<organism evidence="1 2">
    <name type="scientific">Lithospermum erythrorhizon</name>
    <name type="common">Purple gromwell</name>
    <name type="synonym">Lithospermum officinale var. erythrorhizon</name>
    <dbReference type="NCBI Taxonomy" id="34254"/>
    <lineage>
        <taxon>Eukaryota</taxon>
        <taxon>Viridiplantae</taxon>
        <taxon>Streptophyta</taxon>
        <taxon>Embryophyta</taxon>
        <taxon>Tracheophyta</taxon>
        <taxon>Spermatophyta</taxon>
        <taxon>Magnoliopsida</taxon>
        <taxon>eudicotyledons</taxon>
        <taxon>Gunneridae</taxon>
        <taxon>Pentapetalae</taxon>
        <taxon>asterids</taxon>
        <taxon>lamiids</taxon>
        <taxon>Boraginales</taxon>
        <taxon>Boraginaceae</taxon>
        <taxon>Boraginoideae</taxon>
        <taxon>Lithospermeae</taxon>
        <taxon>Lithospermum</taxon>
    </lineage>
</organism>
<evidence type="ECO:0000313" key="1">
    <source>
        <dbReference type="EMBL" id="GAA0173237.1"/>
    </source>
</evidence>